<dbReference type="eggNOG" id="COG5545">
    <property type="taxonomic scope" value="Bacteria"/>
</dbReference>
<accession>K9E847</accession>
<feature type="region of interest" description="Disordered" evidence="1">
    <location>
        <begin position="113"/>
        <end position="137"/>
    </location>
</feature>
<name>K9E847_9BACE</name>
<dbReference type="AlphaFoldDB" id="K9E847"/>
<evidence type="ECO:0000313" key="2">
    <source>
        <dbReference type="EMBL" id="EKU92041.1"/>
    </source>
</evidence>
<gene>
    <name evidence="2" type="ORF">HMPREF9447_00491</name>
</gene>
<evidence type="ECO:0000313" key="3">
    <source>
        <dbReference type="Proteomes" id="UP000009872"/>
    </source>
</evidence>
<evidence type="ECO:0008006" key="4">
    <source>
        <dbReference type="Google" id="ProtNLM"/>
    </source>
</evidence>
<dbReference type="HOGENOM" id="CLU_1859332_0_0_10"/>
<dbReference type="Proteomes" id="UP000009872">
    <property type="component" value="Unassembled WGS sequence"/>
</dbReference>
<organism evidence="2 3">
    <name type="scientific">Bacteroides oleiciplenus YIT 12058</name>
    <dbReference type="NCBI Taxonomy" id="742727"/>
    <lineage>
        <taxon>Bacteria</taxon>
        <taxon>Pseudomonadati</taxon>
        <taxon>Bacteroidota</taxon>
        <taxon>Bacteroidia</taxon>
        <taxon>Bacteroidales</taxon>
        <taxon>Bacteroidaceae</taxon>
        <taxon>Bacteroides</taxon>
    </lineage>
</organism>
<dbReference type="PATRIC" id="fig|742727.4.peg.493"/>
<comment type="caution">
    <text evidence="2">The sequence shown here is derived from an EMBL/GenBank/DDBJ whole genome shotgun (WGS) entry which is preliminary data.</text>
</comment>
<sequence>QAYALLQQGYQYWYEGGEIDELNRHNELHRMKDPVEEDLFVYFRKPEPEDLHVKWMPAAAILSKISTYGKIQVNRQTTQTLVLSLEKYGFRTRRNEQGSTEYEVVDLMEDEINNGFKEKKEEKGKERGKEEEGQLPF</sequence>
<feature type="non-terminal residue" evidence="2">
    <location>
        <position position="1"/>
    </location>
</feature>
<proteinExistence type="predicted"/>
<reference evidence="2 3" key="1">
    <citation type="submission" date="2012-09" db="EMBL/GenBank/DDBJ databases">
        <title>The Genome Sequence of Bacteroides oleiciplenus YIT 12058.</title>
        <authorList>
            <consortium name="The Broad Institute Genome Sequencing Platform"/>
            <person name="Earl A."/>
            <person name="Ward D."/>
            <person name="Feldgarden M."/>
            <person name="Gevers D."/>
            <person name="Morotomi M."/>
            <person name="Walker B."/>
            <person name="Young S.K."/>
            <person name="Zeng Q."/>
            <person name="Gargeya S."/>
            <person name="Fitzgerald M."/>
            <person name="Haas B."/>
            <person name="Abouelleil A."/>
            <person name="Alvarado L."/>
            <person name="Arachchi H.M."/>
            <person name="Berlin A.M."/>
            <person name="Chapman S.B."/>
            <person name="Goldberg J."/>
            <person name="Griggs A."/>
            <person name="Gujja S."/>
            <person name="Hansen M."/>
            <person name="Howarth C."/>
            <person name="Imamovic A."/>
            <person name="Larimer J."/>
            <person name="McCowen C."/>
            <person name="Montmayeur A."/>
            <person name="Murphy C."/>
            <person name="Neiman D."/>
            <person name="Pearson M."/>
            <person name="Priest M."/>
            <person name="Roberts A."/>
            <person name="Saif S."/>
            <person name="Shea T."/>
            <person name="Sisk P."/>
            <person name="Sykes S."/>
            <person name="Wortman J."/>
            <person name="Nusbaum C."/>
            <person name="Birren B."/>
        </authorList>
    </citation>
    <scope>NUCLEOTIDE SEQUENCE [LARGE SCALE GENOMIC DNA]</scope>
    <source>
        <strain evidence="2 3">YIT 12058</strain>
    </source>
</reference>
<dbReference type="EMBL" id="ADLF01000002">
    <property type="protein sequence ID" value="EKU92041.1"/>
    <property type="molecule type" value="Genomic_DNA"/>
</dbReference>
<feature type="compositionally biased region" description="Basic and acidic residues" evidence="1">
    <location>
        <begin position="116"/>
        <end position="137"/>
    </location>
</feature>
<protein>
    <recommendedName>
        <fullName evidence="4">DUF3874 domain-containing protein</fullName>
    </recommendedName>
</protein>
<keyword evidence="3" id="KW-1185">Reference proteome</keyword>
<evidence type="ECO:0000256" key="1">
    <source>
        <dbReference type="SAM" id="MobiDB-lite"/>
    </source>
</evidence>